<dbReference type="Proteomes" id="UP001154255">
    <property type="component" value="Unassembled WGS sequence"/>
</dbReference>
<evidence type="ECO:0000313" key="2">
    <source>
        <dbReference type="EMBL" id="CAI3940733.1"/>
    </source>
</evidence>
<organism evidence="2 4">
    <name type="scientific">Commensalibacter communis</name>
    <dbReference type="NCBI Taxonomy" id="2972786"/>
    <lineage>
        <taxon>Bacteria</taxon>
        <taxon>Pseudomonadati</taxon>
        <taxon>Pseudomonadota</taxon>
        <taxon>Alphaproteobacteria</taxon>
        <taxon>Acetobacterales</taxon>
        <taxon>Acetobacteraceae</taxon>
    </lineage>
</organism>
<keyword evidence="1" id="KW-0472">Membrane</keyword>
<evidence type="ECO:0000256" key="1">
    <source>
        <dbReference type="SAM" id="Phobius"/>
    </source>
</evidence>
<feature type="transmembrane region" description="Helical" evidence="1">
    <location>
        <begin position="86"/>
        <end position="109"/>
    </location>
</feature>
<keyword evidence="1" id="KW-0812">Transmembrane</keyword>
<dbReference type="GO" id="GO:0005886">
    <property type="term" value="C:plasma membrane"/>
    <property type="evidence" value="ECO:0007669"/>
    <property type="project" value="TreeGrafter"/>
</dbReference>
<dbReference type="InterPro" id="IPR008523">
    <property type="entry name" value="DUF805"/>
</dbReference>
<accession>A0A9W4X6L6</accession>
<dbReference type="PANTHER" id="PTHR34980">
    <property type="entry name" value="INNER MEMBRANE PROTEIN-RELATED-RELATED"/>
    <property type="match status" value="1"/>
</dbReference>
<proteinExistence type="predicted"/>
<keyword evidence="5" id="KW-1185">Reference proteome</keyword>
<protein>
    <recommendedName>
        <fullName evidence="6">DUF805 domain-containing protein</fullName>
    </recommendedName>
</protein>
<dbReference type="EMBL" id="CAMXCM010000002">
    <property type="protein sequence ID" value="CAI3940733.1"/>
    <property type="molecule type" value="Genomic_DNA"/>
</dbReference>
<evidence type="ECO:0000313" key="5">
    <source>
        <dbReference type="Proteomes" id="UP001154259"/>
    </source>
</evidence>
<dbReference type="Pfam" id="PF05656">
    <property type="entry name" value="DUF805"/>
    <property type="match status" value="1"/>
</dbReference>
<gene>
    <name evidence="3" type="ORF">R53529_LOCUS1217</name>
    <name evidence="2" type="ORF">R53530_LOCUS1217</name>
</gene>
<evidence type="ECO:0000313" key="3">
    <source>
        <dbReference type="EMBL" id="CAI3942754.1"/>
    </source>
</evidence>
<evidence type="ECO:0000313" key="4">
    <source>
        <dbReference type="Proteomes" id="UP001154255"/>
    </source>
</evidence>
<dbReference type="EMBL" id="CAMXCS010000002">
    <property type="protein sequence ID" value="CAI3942754.1"/>
    <property type="molecule type" value="Genomic_DNA"/>
</dbReference>
<dbReference type="PANTHER" id="PTHR34980:SF2">
    <property type="entry name" value="INNER MEMBRANE PROTEIN YHAH-RELATED"/>
    <property type="match status" value="1"/>
</dbReference>
<feature type="transmembrane region" description="Helical" evidence="1">
    <location>
        <begin position="28"/>
        <end position="48"/>
    </location>
</feature>
<keyword evidence="1" id="KW-1133">Transmembrane helix</keyword>
<sequence>MINRFFCWSIQAIQRSFDYKGRACRREVWSSFFLFLGIGVIVSLLASWMSDGAYLLLLLMMFGIFIVPVISSWVRRFHDINLSGKWFFLLLSMILSCFGYLINYFILALPRTLQDWEALENVERAEDPLWVALSILCLFCVLLIVFLTLMLVRGSEKNKYGLLHDYIDHDNWLLR</sequence>
<evidence type="ECO:0008006" key="6">
    <source>
        <dbReference type="Google" id="ProtNLM"/>
    </source>
</evidence>
<dbReference type="Proteomes" id="UP001154259">
    <property type="component" value="Unassembled WGS sequence"/>
</dbReference>
<feature type="transmembrane region" description="Helical" evidence="1">
    <location>
        <begin position="129"/>
        <end position="152"/>
    </location>
</feature>
<name>A0A9W4X6L6_9PROT</name>
<reference evidence="2" key="1">
    <citation type="submission" date="2022-10" db="EMBL/GenBank/DDBJ databases">
        <authorList>
            <person name="Botero Cardona J."/>
        </authorList>
    </citation>
    <scope>NUCLEOTIDE SEQUENCE</scope>
    <source>
        <strain evidence="2">LMG 31819</strain>
        <strain evidence="3">R-53529</strain>
    </source>
</reference>
<feature type="transmembrane region" description="Helical" evidence="1">
    <location>
        <begin position="54"/>
        <end position="74"/>
    </location>
</feature>
<dbReference type="RefSeq" id="WP_271789651.1">
    <property type="nucleotide sequence ID" value="NZ_CAMXCM010000002.1"/>
</dbReference>
<comment type="caution">
    <text evidence="2">The sequence shown here is derived from an EMBL/GenBank/DDBJ whole genome shotgun (WGS) entry which is preliminary data.</text>
</comment>
<dbReference type="AlphaFoldDB" id="A0A9W4X6L6"/>